<dbReference type="Proteomes" id="UP001163152">
    <property type="component" value="Chromosome"/>
</dbReference>
<sequence length="416" mass="46725">MKRIHLTITAETPLAIGQRKPGASVSEAMDYIPGTVIRGAIAAHILNQTSDSPADGDDFHTLFLNDNAAVFQNAYPAVLKLSSDQYDVSQGEVKVLPATALSSKTNSGFQPKAGVFDALIDSFCAREHGHFYEPNDVNGDRVEPFKGFYSQHQGSYYAHSVNQRLLTRVGINRRRATAQEEILYSIKVLDEFQGKAQDGTPQPTVYKSAILISDDNLATALQTFLEQNSPHFRLGGSTSRGLGKVHIETQIEDIKDIDERSNVIQARIDIFNEKLNERWSLWNVFNDSNSTKGRTFFTLDLQSDAILSEHWQRTTVISEAMLNQFTNIHDPDLQLHMAYSSYDYRSGWNAAWGLQKDVELMTNMGSVYLFSTQQPQAWYEPLAWLESRGVGDRVSEGFGQIRVCDEFHLVFREGAE</sequence>
<evidence type="ECO:0000256" key="1">
    <source>
        <dbReference type="ARBA" id="ARBA00023118"/>
    </source>
</evidence>
<gene>
    <name evidence="3" type="primary">csx10</name>
    <name evidence="3" type="ORF">OXH18_22135</name>
</gene>
<dbReference type="RefSeq" id="WP_268609652.1">
    <property type="nucleotide sequence ID" value="NZ_CP113797.1"/>
</dbReference>
<dbReference type="InterPro" id="IPR005537">
    <property type="entry name" value="RAMP_III_fam"/>
</dbReference>
<reference evidence="3" key="1">
    <citation type="submission" date="2022-12" db="EMBL/GenBank/DDBJ databases">
        <title>Polyphasic identification of a Novel Hot-Spring Cyanobacterium Ocullathermofonsia sinensis gen nov. sp. nov. and Genomic Insights on its Adaptations to the Thermal Habitat.</title>
        <authorList>
            <person name="Daroch M."/>
            <person name="Tang J."/>
            <person name="Jiang Y."/>
        </authorList>
    </citation>
    <scope>NUCLEOTIDE SEQUENCE</scope>
    <source>
        <strain evidence="3">PKUAC-SCTA174</strain>
    </source>
</reference>
<dbReference type="NCBIfam" id="TIGR02674">
    <property type="entry name" value="cas_cyan_RAMP_2"/>
    <property type="match status" value="1"/>
</dbReference>
<dbReference type="KEGG" id="tsin:OXH18_22135"/>
<keyword evidence="4" id="KW-1185">Reference proteome</keyword>
<dbReference type="EMBL" id="CP113797">
    <property type="protein sequence ID" value="WAL59840.1"/>
    <property type="molecule type" value="Genomic_DNA"/>
</dbReference>
<dbReference type="AlphaFoldDB" id="A0A9E9CB54"/>
<evidence type="ECO:0000313" key="4">
    <source>
        <dbReference type="Proteomes" id="UP001163152"/>
    </source>
</evidence>
<evidence type="ECO:0000313" key="3">
    <source>
        <dbReference type="EMBL" id="WAL59840.1"/>
    </source>
</evidence>
<feature type="domain" description="CRISPR type III-associated protein" evidence="2">
    <location>
        <begin position="7"/>
        <end position="245"/>
    </location>
</feature>
<accession>A0A9E9CB54</accession>
<dbReference type="Pfam" id="PF03787">
    <property type="entry name" value="RAMPs"/>
    <property type="match status" value="1"/>
</dbReference>
<dbReference type="InterPro" id="IPR013490">
    <property type="entry name" value="CRISPR-assoc_RAMP_Csx10"/>
</dbReference>
<proteinExistence type="predicted"/>
<name>A0A9E9CB54_9CYAN</name>
<dbReference type="GO" id="GO:0051607">
    <property type="term" value="P:defense response to virus"/>
    <property type="evidence" value="ECO:0007669"/>
    <property type="project" value="UniProtKB-KW"/>
</dbReference>
<organism evidence="3 4">
    <name type="scientific">Thermocoleostomius sinensis A174</name>
    <dbReference type="NCBI Taxonomy" id="2016057"/>
    <lineage>
        <taxon>Bacteria</taxon>
        <taxon>Bacillati</taxon>
        <taxon>Cyanobacteriota</taxon>
        <taxon>Cyanophyceae</taxon>
        <taxon>Oculatellales</taxon>
        <taxon>Oculatellaceae</taxon>
        <taxon>Thermocoleostomius</taxon>
    </lineage>
</organism>
<evidence type="ECO:0000259" key="2">
    <source>
        <dbReference type="Pfam" id="PF03787"/>
    </source>
</evidence>
<keyword evidence="1" id="KW-0051">Antiviral defense</keyword>
<protein>
    <submittedName>
        <fullName evidence="3">CRISPR-associated RAMP protein Csx10</fullName>
    </submittedName>
</protein>